<keyword evidence="1" id="KW-0732">Signal</keyword>
<dbReference type="PROSITE" id="PS51257">
    <property type="entry name" value="PROKAR_LIPOPROTEIN"/>
    <property type="match status" value="1"/>
</dbReference>
<dbReference type="EMBL" id="CAJQZC010000006">
    <property type="protein sequence ID" value="CAG4905932.1"/>
    <property type="molecule type" value="Genomic_DNA"/>
</dbReference>
<dbReference type="RefSeq" id="WP_228879247.1">
    <property type="nucleotide sequence ID" value="NZ_CAJQZC010000006.1"/>
</dbReference>
<gene>
    <name evidence="2" type="ORF">LMG31841_03505</name>
</gene>
<accession>A0A9N8RYH4</accession>
<feature type="chain" id="PRO_5040352084" description="Lipoprotein" evidence="1">
    <location>
        <begin position="20"/>
        <end position="147"/>
    </location>
</feature>
<evidence type="ECO:0008006" key="4">
    <source>
        <dbReference type="Google" id="ProtNLM"/>
    </source>
</evidence>
<sequence length="147" mass="14733">MKRSIMLLAAGLVASIAFGGCTSLQQQTVATLAAGAQKHAKDACAIVQPVLLNLRASLSGDDAVAQLTDDNGDLCKAVASLDPANVSSLVNTAIPEMIGLVALLPVDPGTATTIRISLGAASLALSNWLVVYGTPVAPIPASEAIAS</sequence>
<proteinExistence type="predicted"/>
<dbReference type="Proteomes" id="UP000789704">
    <property type="component" value="Unassembled WGS sequence"/>
</dbReference>
<reference evidence="2" key="1">
    <citation type="submission" date="2021-04" db="EMBL/GenBank/DDBJ databases">
        <authorList>
            <person name="Vanwijnsberghe S."/>
        </authorList>
    </citation>
    <scope>NUCLEOTIDE SEQUENCE</scope>
    <source>
        <strain evidence="2">LMG 31841</strain>
    </source>
</reference>
<feature type="signal peptide" evidence="1">
    <location>
        <begin position="1"/>
        <end position="19"/>
    </location>
</feature>
<keyword evidence="3" id="KW-1185">Reference proteome</keyword>
<comment type="caution">
    <text evidence="2">The sequence shown here is derived from an EMBL/GenBank/DDBJ whole genome shotgun (WGS) entry which is preliminary data.</text>
</comment>
<name>A0A9N8RYH4_9BURK</name>
<dbReference type="AlphaFoldDB" id="A0A9N8RYH4"/>
<evidence type="ECO:0000256" key="1">
    <source>
        <dbReference type="SAM" id="SignalP"/>
    </source>
</evidence>
<organism evidence="2 3">
    <name type="scientific">Paraburkholderia saeva</name>
    <dbReference type="NCBI Taxonomy" id="2777537"/>
    <lineage>
        <taxon>Bacteria</taxon>
        <taxon>Pseudomonadati</taxon>
        <taxon>Pseudomonadota</taxon>
        <taxon>Betaproteobacteria</taxon>
        <taxon>Burkholderiales</taxon>
        <taxon>Burkholderiaceae</taxon>
        <taxon>Paraburkholderia</taxon>
    </lineage>
</organism>
<evidence type="ECO:0000313" key="3">
    <source>
        <dbReference type="Proteomes" id="UP000789704"/>
    </source>
</evidence>
<protein>
    <recommendedName>
        <fullName evidence="4">Lipoprotein</fullName>
    </recommendedName>
</protein>
<evidence type="ECO:0000313" key="2">
    <source>
        <dbReference type="EMBL" id="CAG4905932.1"/>
    </source>
</evidence>